<dbReference type="GO" id="GO:0004383">
    <property type="term" value="F:guanylate cyclase activity"/>
    <property type="evidence" value="ECO:0007669"/>
    <property type="project" value="UniProtKB-EC"/>
</dbReference>
<name>A0A0M3IL95_ASCLU</name>
<dbReference type="GO" id="GO:0007168">
    <property type="term" value="P:receptor guanylyl cyclase signaling pathway"/>
    <property type="evidence" value="ECO:0007669"/>
    <property type="project" value="TreeGrafter"/>
</dbReference>
<dbReference type="GO" id="GO:0004672">
    <property type="term" value="F:protein kinase activity"/>
    <property type="evidence" value="ECO:0007669"/>
    <property type="project" value="InterPro"/>
</dbReference>
<dbReference type="PANTHER" id="PTHR11920:SF260">
    <property type="entry name" value="RECEPTOR-TYPE GUANYLATE CYCLASE GCY-23"/>
    <property type="match status" value="1"/>
</dbReference>
<evidence type="ECO:0000256" key="8">
    <source>
        <dbReference type="ARBA" id="ARBA00023239"/>
    </source>
</evidence>
<dbReference type="InterPro" id="IPR050401">
    <property type="entry name" value="Cyclic_nucleotide_synthase"/>
</dbReference>
<dbReference type="GO" id="GO:0001653">
    <property type="term" value="F:peptide receptor activity"/>
    <property type="evidence" value="ECO:0007669"/>
    <property type="project" value="TreeGrafter"/>
</dbReference>
<dbReference type="GO" id="GO:0004016">
    <property type="term" value="F:adenylate cyclase activity"/>
    <property type="evidence" value="ECO:0007669"/>
    <property type="project" value="TreeGrafter"/>
</dbReference>
<keyword evidence="8" id="KW-0456">Lyase</keyword>
<dbReference type="InterPro" id="IPR001828">
    <property type="entry name" value="ANF_lig-bd_rcpt"/>
</dbReference>
<sequence length="732" mass="81572">MHLKRVLIFIFLMISITLAATTFTVRVGHIGAMNAMPNSDKILEISRAELWKDGILADDFDIEIITQMGCGESFEGVAVAADMFHLQQVKAFIGPYCNAELDAVAKMAAYWNVPIIGYMASGTAFVDKTIYKTLARVSLRTTNSLAEAVAALLRHFNWKKVQNLITVSFLETFQVHGVSVAKKVSFDEYTNAKAIIDGGLLNELANNARIIVCIFSSTREMTKEFLQAIHNVGMNTNDYVYLLPWLQTEKKDKSPWIGGDGQVLQNIKELFANTIIVDDVNGFDDTLVTPFKERIEASGLTVDDLDLTDLYGYIHLYDALKLYAMAARRALNETLKTEIVTNGKYVWTEMRRMSFPGLVSAAGISSGIVMMDDIAERAPFYAAFLVQMNRDTPTKLIEMEPLLLSKCDGLKNHSGCYDLTMTDLVTGFWPSPDGQAPPDEPICGYRNERCDYTPIIAAGSAVVVAIMTMTDLVTGFWPSPDGQAPPDEPICGYRNERCDYTPIIAAGSAVVVAIMNQALAKTPWRVYRDDMRILTDDEMKSMLSLGSTRTKMSSMSAFTKHTAVVGTNTQASFHAYPQRRPIAFSRDDMKMLTQIKQAVHDNLNPFIGMAFNEKDEMLLLWKFCSRGTLQDIIYNHQIVLDAQFHGAFARDITLGLEYLHASPIGCHGSLTPWSCLIDRNWAVRLTDYGIAEPLERWQKMGMISVETLKEGTDGEDIETSGAQQKTSLFILI</sequence>
<feature type="chain" id="PRO_5005657282" description="guanylate cyclase" evidence="10">
    <location>
        <begin position="20"/>
        <end position="732"/>
    </location>
</feature>
<dbReference type="InterPro" id="IPR001245">
    <property type="entry name" value="Ser-Thr/Tyr_kinase_cat_dom"/>
</dbReference>
<evidence type="ECO:0000256" key="5">
    <source>
        <dbReference type="ARBA" id="ARBA00022741"/>
    </source>
</evidence>
<evidence type="ECO:0000313" key="13">
    <source>
        <dbReference type="WBParaSite" id="ALUE_0001952301-mRNA-1"/>
    </source>
</evidence>
<keyword evidence="4" id="KW-0812">Transmembrane</keyword>
<reference evidence="13" key="1">
    <citation type="submission" date="2017-02" db="UniProtKB">
        <authorList>
            <consortium name="WormBaseParasite"/>
        </authorList>
    </citation>
    <scope>IDENTIFICATION</scope>
</reference>
<dbReference type="GO" id="GO:0005886">
    <property type="term" value="C:plasma membrane"/>
    <property type="evidence" value="ECO:0007669"/>
    <property type="project" value="TreeGrafter"/>
</dbReference>
<organism evidence="12 13">
    <name type="scientific">Ascaris lumbricoides</name>
    <name type="common">Giant roundworm</name>
    <dbReference type="NCBI Taxonomy" id="6252"/>
    <lineage>
        <taxon>Eukaryota</taxon>
        <taxon>Metazoa</taxon>
        <taxon>Ecdysozoa</taxon>
        <taxon>Nematoda</taxon>
        <taxon>Chromadorea</taxon>
        <taxon>Rhabditida</taxon>
        <taxon>Spirurina</taxon>
        <taxon>Ascaridomorpha</taxon>
        <taxon>Ascaridoidea</taxon>
        <taxon>Ascarididae</taxon>
        <taxon>Ascaris</taxon>
    </lineage>
</organism>
<dbReference type="InterPro" id="IPR028082">
    <property type="entry name" value="Peripla_BP_I"/>
</dbReference>
<dbReference type="WBParaSite" id="ALUE_0001952301-mRNA-1">
    <property type="protein sequence ID" value="ALUE_0001952301-mRNA-1"/>
    <property type="gene ID" value="ALUE_0001952301"/>
</dbReference>
<keyword evidence="5" id="KW-0547">Nucleotide-binding</keyword>
<dbReference type="PANTHER" id="PTHR11920">
    <property type="entry name" value="GUANYLYL CYCLASE"/>
    <property type="match status" value="1"/>
</dbReference>
<keyword evidence="6" id="KW-1133">Transmembrane helix</keyword>
<protein>
    <recommendedName>
        <fullName evidence="3">guanylate cyclase</fullName>
        <ecNumber evidence="3">4.6.1.2</ecNumber>
    </recommendedName>
</protein>
<dbReference type="AlphaFoldDB" id="A0A0M3IL95"/>
<dbReference type="SUPFAM" id="SSF56112">
    <property type="entry name" value="Protein kinase-like (PK-like)"/>
    <property type="match status" value="1"/>
</dbReference>
<dbReference type="Proteomes" id="UP000036681">
    <property type="component" value="Unplaced"/>
</dbReference>
<keyword evidence="10" id="KW-0732">Signal</keyword>
<keyword evidence="9" id="KW-0141">cGMP biosynthesis</keyword>
<dbReference type="InterPro" id="IPR000719">
    <property type="entry name" value="Prot_kinase_dom"/>
</dbReference>
<dbReference type="Pfam" id="PF07714">
    <property type="entry name" value="PK_Tyr_Ser-Thr"/>
    <property type="match status" value="1"/>
</dbReference>
<evidence type="ECO:0000313" key="12">
    <source>
        <dbReference type="Proteomes" id="UP000036681"/>
    </source>
</evidence>
<evidence type="ECO:0000256" key="3">
    <source>
        <dbReference type="ARBA" id="ARBA00012202"/>
    </source>
</evidence>
<dbReference type="GO" id="GO:0005524">
    <property type="term" value="F:ATP binding"/>
    <property type="evidence" value="ECO:0007669"/>
    <property type="project" value="InterPro"/>
</dbReference>
<feature type="domain" description="Protein kinase" evidence="11">
    <location>
        <begin position="537"/>
        <end position="732"/>
    </location>
</feature>
<dbReference type="PROSITE" id="PS50011">
    <property type="entry name" value="PROTEIN_KINASE_DOM"/>
    <property type="match status" value="1"/>
</dbReference>
<evidence type="ECO:0000256" key="1">
    <source>
        <dbReference type="ARBA" id="ARBA00001436"/>
    </source>
</evidence>
<dbReference type="SUPFAM" id="SSF53822">
    <property type="entry name" value="Periplasmic binding protein-like I"/>
    <property type="match status" value="1"/>
</dbReference>
<dbReference type="EC" id="4.6.1.2" evidence="3"/>
<dbReference type="CDD" id="cd06352">
    <property type="entry name" value="PBP1_NPR_GC-like"/>
    <property type="match status" value="1"/>
</dbReference>
<evidence type="ECO:0000259" key="11">
    <source>
        <dbReference type="PROSITE" id="PS50011"/>
    </source>
</evidence>
<keyword evidence="7" id="KW-0472">Membrane</keyword>
<comment type="subcellular location">
    <subcellularLocation>
        <location evidence="2">Membrane</location>
    </subcellularLocation>
</comment>
<feature type="signal peptide" evidence="10">
    <location>
        <begin position="1"/>
        <end position="19"/>
    </location>
</feature>
<dbReference type="Gene3D" id="3.40.50.2300">
    <property type="match status" value="2"/>
</dbReference>
<proteinExistence type="predicted"/>
<evidence type="ECO:0000256" key="6">
    <source>
        <dbReference type="ARBA" id="ARBA00022989"/>
    </source>
</evidence>
<keyword evidence="12" id="KW-1185">Reference proteome</keyword>
<dbReference type="Pfam" id="PF01094">
    <property type="entry name" value="ANF_receptor"/>
    <property type="match status" value="1"/>
</dbReference>
<dbReference type="Gene3D" id="1.10.510.10">
    <property type="entry name" value="Transferase(Phosphotransferase) domain 1"/>
    <property type="match status" value="1"/>
</dbReference>
<accession>A0A0M3IL95</accession>
<comment type="catalytic activity">
    <reaction evidence="1">
        <text>GTP = 3',5'-cyclic GMP + diphosphate</text>
        <dbReference type="Rhea" id="RHEA:13665"/>
        <dbReference type="ChEBI" id="CHEBI:33019"/>
        <dbReference type="ChEBI" id="CHEBI:37565"/>
        <dbReference type="ChEBI" id="CHEBI:57746"/>
        <dbReference type="EC" id="4.6.1.2"/>
    </reaction>
</comment>
<evidence type="ECO:0000256" key="9">
    <source>
        <dbReference type="ARBA" id="ARBA00023293"/>
    </source>
</evidence>
<evidence type="ECO:0000256" key="2">
    <source>
        <dbReference type="ARBA" id="ARBA00004370"/>
    </source>
</evidence>
<evidence type="ECO:0000256" key="10">
    <source>
        <dbReference type="SAM" id="SignalP"/>
    </source>
</evidence>
<dbReference type="InterPro" id="IPR011009">
    <property type="entry name" value="Kinase-like_dom_sf"/>
</dbReference>
<evidence type="ECO:0000256" key="4">
    <source>
        <dbReference type="ARBA" id="ARBA00022692"/>
    </source>
</evidence>
<evidence type="ECO:0000256" key="7">
    <source>
        <dbReference type="ARBA" id="ARBA00023136"/>
    </source>
</evidence>